<dbReference type="WBParaSite" id="L893_g15235.t1">
    <property type="protein sequence ID" value="L893_g15235.t1"/>
    <property type="gene ID" value="L893_g15235"/>
</dbReference>
<dbReference type="InterPro" id="IPR001461">
    <property type="entry name" value="Aspartic_peptidase_A1"/>
</dbReference>
<dbReference type="InterPro" id="IPR033121">
    <property type="entry name" value="PEPTIDASE_A1"/>
</dbReference>
<evidence type="ECO:0000256" key="2">
    <source>
        <dbReference type="SAM" id="SignalP"/>
    </source>
</evidence>
<feature type="chain" id="PRO_5009312035" evidence="2">
    <location>
        <begin position="17"/>
        <end position="356"/>
    </location>
</feature>
<dbReference type="InterPro" id="IPR021109">
    <property type="entry name" value="Peptidase_aspartic_dom_sf"/>
</dbReference>
<accession>A0A1I7YDG5</accession>
<dbReference type="GO" id="GO:0004190">
    <property type="term" value="F:aspartic-type endopeptidase activity"/>
    <property type="evidence" value="ECO:0007669"/>
    <property type="project" value="InterPro"/>
</dbReference>
<dbReference type="PANTHER" id="PTHR47966:SF8">
    <property type="entry name" value="ASPARTIC PROTEASE 1-RELATED"/>
    <property type="match status" value="1"/>
</dbReference>
<dbReference type="GO" id="GO:0006508">
    <property type="term" value="P:proteolysis"/>
    <property type="evidence" value="ECO:0007669"/>
    <property type="project" value="InterPro"/>
</dbReference>
<sequence length="356" mass="40425">MLKITVLCALLCLSTALVIPKGSRNKPNARVQYRKANRFATTYQHPFEDYALVAVATWVGQPAQLIDNAYIDTDKGDVYLKLCPNSHPADSDLPCYNSYKSQTFVRLNANQAMEVMKGDNADDKYMTNVTFITHCDFESRFGFGWPNNRVYADDTYYPSVYLNQKGVNNIFLMSIAKDGCVSQIDWGSACESSKYATNYVPVTSDKYWQFNLNSLTLGNVNVTFDTPAHPVITSMEPYIGMPKKVLNKLMAAHNITWSDEYGAYTAWCYGTMPDLKLQLQGLELTIKPEQYLYTWQPLDNGKCVVNFIASEDTSVGHDWYFGFPLFAAYCTTFDYDNAQIGFMYNDWYAQDNSCHS</sequence>
<dbReference type="Proteomes" id="UP000095287">
    <property type="component" value="Unplaced"/>
</dbReference>
<evidence type="ECO:0000256" key="1">
    <source>
        <dbReference type="ARBA" id="ARBA00007447"/>
    </source>
</evidence>
<name>A0A1I7YDG5_9BILA</name>
<dbReference type="PANTHER" id="PTHR47966">
    <property type="entry name" value="BETA-SITE APP-CLEAVING ENZYME, ISOFORM A-RELATED"/>
    <property type="match status" value="1"/>
</dbReference>
<organism evidence="4 5">
    <name type="scientific">Steinernema glaseri</name>
    <dbReference type="NCBI Taxonomy" id="37863"/>
    <lineage>
        <taxon>Eukaryota</taxon>
        <taxon>Metazoa</taxon>
        <taxon>Ecdysozoa</taxon>
        <taxon>Nematoda</taxon>
        <taxon>Chromadorea</taxon>
        <taxon>Rhabditida</taxon>
        <taxon>Tylenchina</taxon>
        <taxon>Panagrolaimomorpha</taxon>
        <taxon>Strongyloidoidea</taxon>
        <taxon>Steinernematidae</taxon>
        <taxon>Steinernema</taxon>
    </lineage>
</organism>
<comment type="similarity">
    <text evidence="1">Belongs to the peptidase A1 family.</text>
</comment>
<feature type="domain" description="Peptidase A1" evidence="3">
    <location>
        <begin position="33"/>
        <end position="343"/>
    </location>
</feature>
<keyword evidence="2" id="KW-0732">Signal</keyword>
<feature type="signal peptide" evidence="2">
    <location>
        <begin position="1"/>
        <end position="16"/>
    </location>
</feature>
<dbReference type="AlphaFoldDB" id="A0A1I7YDG5"/>
<dbReference type="Gene3D" id="2.40.70.10">
    <property type="entry name" value="Acid Proteases"/>
    <property type="match status" value="1"/>
</dbReference>
<reference evidence="5" key="1">
    <citation type="submission" date="2016-11" db="UniProtKB">
        <authorList>
            <consortium name="WormBaseParasite"/>
        </authorList>
    </citation>
    <scope>IDENTIFICATION</scope>
</reference>
<proteinExistence type="inferred from homology"/>
<keyword evidence="4" id="KW-1185">Reference proteome</keyword>
<evidence type="ECO:0000313" key="5">
    <source>
        <dbReference type="WBParaSite" id="L893_g15235.t1"/>
    </source>
</evidence>
<evidence type="ECO:0000259" key="3">
    <source>
        <dbReference type="PROSITE" id="PS51767"/>
    </source>
</evidence>
<evidence type="ECO:0000313" key="4">
    <source>
        <dbReference type="Proteomes" id="UP000095287"/>
    </source>
</evidence>
<dbReference type="GO" id="GO:0005764">
    <property type="term" value="C:lysosome"/>
    <property type="evidence" value="ECO:0007669"/>
    <property type="project" value="TreeGrafter"/>
</dbReference>
<protein>
    <submittedName>
        <fullName evidence="5">Peptidase A1 domain-containing protein</fullName>
    </submittedName>
</protein>
<dbReference type="PROSITE" id="PS51767">
    <property type="entry name" value="PEPTIDASE_A1"/>
    <property type="match status" value="1"/>
</dbReference>
<dbReference type="SUPFAM" id="SSF50630">
    <property type="entry name" value="Acid proteases"/>
    <property type="match status" value="1"/>
</dbReference>
<dbReference type="Pfam" id="PF00026">
    <property type="entry name" value="Asp"/>
    <property type="match status" value="1"/>
</dbReference>